<evidence type="ECO:0000313" key="3">
    <source>
        <dbReference type="Proteomes" id="UP000573603"/>
    </source>
</evidence>
<feature type="compositionally biased region" description="Low complexity" evidence="1">
    <location>
        <begin position="86"/>
        <end position="118"/>
    </location>
</feature>
<dbReference type="EMBL" id="JABEVY010000120">
    <property type="protein sequence ID" value="KAF5249077.1"/>
    <property type="molecule type" value="Genomic_DNA"/>
</dbReference>
<feature type="compositionally biased region" description="Low complexity" evidence="1">
    <location>
        <begin position="168"/>
        <end position="177"/>
    </location>
</feature>
<keyword evidence="3" id="KW-1185">Reference proteome</keyword>
<dbReference type="Proteomes" id="UP000573603">
    <property type="component" value="Unassembled WGS sequence"/>
</dbReference>
<name>A0A8H4ZMK0_9HYPO</name>
<feature type="region of interest" description="Disordered" evidence="1">
    <location>
        <begin position="43"/>
        <end position="241"/>
    </location>
</feature>
<feature type="region of interest" description="Disordered" evidence="1">
    <location>
        <begin position="649"/>
        <end position="668"/>
    </location>
</feature>
<sequence>MSEGPPLKPLQPARPVSQVHLSPGSAEEAIASLRAFGTSFPQVAGTQTAQTSTTPPLPTVPVTEQSQQPQTGATPAKKPRRRQPKKAQAQASTSQLSIPQGSQQFQQPQAEAPPSQKAKQPRKSRKRTIDSVSPSASQDGPATKKPALQASQPTQPEIQALPSTVALQPSQQAQQSQTEALPSQKAKQPRKSRKRTIDSVSPSASQEGPATKKPALQVSQPAQPHIQAPPSAVAHASQPTQLEIEASSSAVALQAYQPIQLEIEASPPTVALQAYQPTQSEIQAPPPTAAQVSHPTQPEIEASPCTVALQASQSPQSGTQAPPSTIDLPPHQPAQQLQFQAPRTDPIPGAWWEIDGFSEAFKQYHRNQYGKEGTLKPIVVQGILNLVVVEYNRIQAARQAAESQGAANPTAPEQETDPVSASVLGLVNLSGGSSSEMGTDNQQTAIDLPIDPQLLAEYDASSMDPRTHTIHIGGVKLSQVGLGPDPALPKDEVDGRFEMIEDELKNQKHLDNIPIPKASELAKQPPKEFVGSTYLMPPGVKDARLQEVLNKRNNVILNKQKKVDLSRNNLAAKGTRERREEKEKNYKSIITNLQTQMNWWRLKAISLGANAGEWNAISEENKNTMLKDMEEKVCQAELAQSMHIKKDKGLEHSNRNSTNARLSKQDMAKKEREVQAIIAAIEAKDRERLQAQSEGQKLPEMDLKEFIDMIFPDDVIHVDTTTAAGVTTGDTAEAPPSIKDNQNDSIQANTSGPININGVPVEPTANIGESADAGGTIEHLNTTDVNNTIDFGTPINNNNSSMDLNDTMDGNALTMDEDALNTDNMVSGHAINNSSLPPNDWAYQAYAQTDNAPNMSIDFQGAPLNNYGMQENNMQDNNMLSNDMLNNGMQNWVPGGTVMGDEFQGDALGNFDPQSNDFLSLEPQDNGFIQSNPQDILFDTDDMQGININANGFQRITALDDCTQGSTSLDYPMIDNTPLDTSLYGNASLGNSTQCSTSLDYSVQGDVNFDTSFLSNASIDSGTQNNASFDINFQDNASVNYGPQGSLPTNNGIYDASPYNNLIQDNASSSTNPQGNGNATIKQKPNRVTKTTKPSRASKSNGRNVKKPETVRREFTAADLPRVANQTPHNAFNPAVLARARLDHIDHADPYAFGGRPPSASQQIITPRARDFANDKYLTFENSFTAEGNQSLFTACYENLPSDD</sequence>
<reference evidence="2 3" key="1">
    <citation type="journal article" date="2020" name="BMC Genomics">
        <title>Correction to: Identification and distribution of gene clusters required for synthesis of sphingolipid metabolism inhibitors in diverse species of the filamentous fungus Fusarium.</title>
        <authorList>
            <person name="Kim H.S."/>
            <person name="Lohmar J.M."/>
            <person name="Busman M."/>
            <person name="Brown D.W."/>
            <person name="Naumann T.A."/>
            <person name="Divon H.H."/>
            <person name="Lysoe E."/>
            <person name="Uhlig S."/>
            <person name="Proctor R.H."/>
        </authorList>
    </citation>
    <scope>NUCLEOTIDE SEQUENCE [LARGE SCALE GENOMIC DNA]</scope>
    <source>
        <strain evidence="2 3">NRRL 25214</strain>
    </source>
</reference>
<feature type="compositionally biased region" description="Polar residues" evidence="1">
    <location>
        <begin position="64"/>
        <end position="73"/>
    </location>
</feature>
<protein>
    <submittedName>
        <fullName evidence="2">Uncharacterized protein</fullName>
    </submittedName>
</protein>
<feature type="compositionally biased region" description="Polar residues" evidence="1">
    <location>
        <begin position="1049"/>
        <end position="1103"/>
    </location>
</feature>
<feature type="compositionally biased region" description="Polar residues" evidence="1">
    <location>
        <begin position="149"/>
        <end position="167"/>
    </location>
</feature>
<comment type="caution">
    <text evidence="2">The sequence shown here is derived from an EMBL/GenBank/DDBJ whole genome shotgun (WGS) entry which is preliminary data.</text>
</comment>
<evidence type="ECO:0000256" key="1">
    <source>
        <dbReference type="SAM" id="MobiDB-lite"/>
    </source>
</evidence>
<feature type="region of interest" description="Disordered" evidence="1">
    <location>
        <begin position="1049"/>
        <end position="1109"/>
    </location>
</feature>
<organism evidence="2 3">
    <name type="scientific">Fusarium anthophilum</name>
    <dbReference type="NCBI Taxonomy" id="48485"/>
    <lineage>
        <taxon>Eukaryota</taxon>
        <taxon>Fungi</taxon>
        <taxon>Dikarya</taxon>
        <taxon>Ascomycota</taxon>
        <taxon>Pezizomycotina</taxon>
        <taxon>Sordariomycetes</taxon>
        <taxon>Hypocreomycetidae</taxon>
        <taxon>Hypocreales</taxon>
        <taxon>Nectriaceae</taxon>
        <taxon>Fusarium</taxon>
        <taxon>Fusarium fujikuroi species complex</taxon>
    </lineage>
</organism>
<feature type="compositionally biased region" description="Polar residues" evidence="1">
    <location>
        <begin position="43"/>
        <end position="52"/>
    </location>
</feature>
<feature type="region of interest" description="Disordered" evidence="1">
    <location>
        <begin position="1"/>
        <end position="25"/>
    </location>
</feature>
<evidence type="ECO:0000313" key="2">
    <source>
        <dbReference type="EMBL" id="KAF5249077.1"/>
    </source>
</evidence>
<gene>
    <name evidence="2" type="ORF">FANTH_5603</name>
</gene>
<feature type="compositionally biased region" description="Polar residues" evidence="1">
    <location>
        <begin position="130"/>
        <end position="140"/>
    </location>
</feature>
<proteinExistence type="predicted"/>
<feature type="compositionally biased region" description="Polar residues" evidence="1">
    <location>
        <begin position="198"/>
        <end position="208"/>
    </location>
</feature>
<accession>A0A8H4ZMK0</accession>
<dbReference type="AlphaFoldDB" id="A0A8H4ZMK0"/>